<dbReference type="EMBL" id="FNSD01000001">
    <property type="protein sequence ID" value="SEC59280.1"/>
    <property type="molecule type" value="Genomic_DNA"/>
</dbReference>
<feature type="domain" description="NAD-dependent epimerase/dehydratase" evidence="5">
    <location>
        <begin position="31"/>
        <end position="274"/>
    </location>
</feature>
<organism evidence="6 7">
    <name type="scientific">Terriglobus roseus</name>
    <dbReference type="NCBI Taxonomy" id="392734"/>
    <lineage>
        <taxon>Bacteria</taxon>
        <taxon>Pseudomonadati</taxon>
        <taxon>Acidobacteriota</taxon>
        <taxon>Terriglobia</taxon>
        <taxon>Terriglobales</taxon>
        <taxon>Acidobacteriaceae</taxon>
        <taxon>Terriglobus</taxon>
    </lineage>
</organism>
<dbReference type="Pfam" id="PF01370">
    <property type="entry name" value="Epimerase"/>
    <property type="match status" value="1"/>
</dbReference>
<dbReference type="Gene3D" id="3.40.50.720">
    <property type="entry name" value="NAD(P)-binding Rossmann-like Domain"/>
    <property type="match status" value="1"/>
</dbReference>
<dbReference type="InterPro" id="IPR001509">
    <property type="entry name" value="Epimerase_deHydtase"/>
</dbReference>
<sequence length="349" mass="38212">MTAAKPIPESDLAAILAATREIWEPLRGRSIFMTGCTGTFGAWLLESLSYTNRALDLRANAVLLSRRPDVFRAKMPHLFADDLITMYEGDARDFAFPDGQFPFIICGATEASAKQQAEQPVEMLSTILRGTERTLEFAAQCGCKRLLLTSSGAVYGRQPSEIVHLPESYAGAPDPTDFNSVYAEGKRASELMCAVYGRQYGFATIFSRAYAIGGPHLPLDMHFALGNFIRDALAGGPIRIAGDGTPTRSYQYGGDLAVWLWTMLFRAPDRAAYNTGSGESLSILQLAEAVRDVLNPSILIEVAKKPAPGAPVSRYVPSVEKAERELGLRNGVTMEEIIRRTARWHGWQG</sequence>
<dbReference type="GO" id="GO:0048040">
    <property type="term" value="F:UDP-glucuronate decarboxylase activity"/>
    <property type="evidence" value="ECO:0007669"/>
    <property type="project" value="TreeGrafter"/>
</dbReference>
<dbReference type="InterPro" id="IPR044516">
    <property type="entry name" value="UXS-like"/>
</dbReference>
<dbReference type="SUPFAM" id="SSF51735">
    <property type="entry name" value="NAD(P)-binding Rossmann-fold domains"/>
    <property type="match status" value="1"/>
</dbReference>
<dbReference type="GO" id="GO:0070403">
    <property type="term" value="F:NAD+ binding"/>
    <property type="evidence" value="ECO:0007669"/>
    <property type="project" value="InterPro"/>
</dbReference>
<comment type="cofactor">
    <cofactor evidence="1">
        <name>NAD(+)</name>
        <dbReference type="ChEBI" id="CHEBI:57540"/>
    </cofactor>
</comment>
<keyword evidence="3" id="KW-0520">NAD</keyword>
<keyword evidence="2" id="KW-0210">Decarboxylase</keyword>
<keyword evidence="4" id="KW-0456">Lyase</keyword>
<reference evidence="6 7" key="1">
    <citation type="submission" date="2016-10" db="EMBL/GenBank/DDBJ databases">
        <authorList>
            <person name="de Groot N.N."/>
        </authorList>
    </citation>
    <scope>NUCLEOTIDE SEQUENCE [LARGE SCALE GENOMIC DNA]</scope>
    <source>
        <strain evidence="6 7">AB35.6</strain>
    </source>
</reference>
<evidence type="ECO:0000313" key="7">
    <source>
        <dbReference type="Proteomes" id="UP000182409"/>
    </source>
</evidence>
<dbReference type="InterPro" id="IPR036291">
    <property type="entry name" value="NAD(P)-bd_dom_sf"/>
</dbReference>
<dbReference type="RefSeq" id="WP_074655532.1">
    <property type="nucleotide sequence ID" value="NZ_FNSD01000001.1"/>
</dbReference>
<accession>A0A1H4TSR1</accession>
<evidence type="ECO:0000256" key="3">
    <source>
        <dbReference type="ARBA" id="ARBA00023027"/>
    </source>
</evidence>
<dbReference type="Proteomes" id="UP000182409">
    <property type="component" value="Unassembled WGS sequence"/>
</dbReference>
<gene>
    <name evidence="6" type="ORF">SAMN05443244_3843</name>
</gene>
<evidence type="ECO:0000313" key="6">
    <source>
        <dbReference type="EMBL" id="SEC59280.1"/>
    </source>
</evidence>
<dbReference type="PANTHER" id="PTHR43078">
    <property type="entry name" value="UDP-GLUCURONIC ACID DECARBOXYLASE-RELATED"/>
    <property type="match status" value="1"/>
</dbReference>
<evidence type="ECO:0000256" key="4">
    <source>
        <dbReference type="ARBA" id="ARBA00023239"/>
    </source>
</evidence>
<evidence type="ECO:0000256" key="2">
    <source>
        <dbReference type="ARBA" id="ARBA00022793"/>
    </source>
</evidence>
<proteinExistence type="predicted"/>
<dbReference type="GO" id="GO:0005737">
    <property type="term" value="C:cytoplasm"/>
    <property type="evidence" value="ECO:0007669"/>
    <property type="project" value="TreeGrafter"/>
</dbReference>
<evidence type="ECO:0000259" key="5">
    <source>
        <dbReference type="Pfam" id="PF01370"/>
    </source>
</evidence>
<dbReference type="AlphaFoldDB" id="A0A1H4TSR1"/>
<evidence type="ECO:0000256" key="1">
    <source>
        <dbReference type="ARBA" id="ARBA00001911"/>
    </source>
</evidence>
<dbReference type="PANTHER" id="PTHR43078:SF6">
    <property type="entry name" value="UDP-GLUCURONIC ACID DECARBOXYLASE 1"/>
    <property type="match status" value="1"/>
</dbReference>
<protein>
    <submittedName>
        <fullName evidence="6">dTDP-glucose 4,6-dehydratase</fullName>
    </submittedName>
</protein>
<dbReference type="GO" id="GO:0042732">
    <property type="term" value="P:D-xylose metabolic process"/>
    <property type="evidence" value="ECO:0007669"/>
    <property type="project" value="InterPro"/>
</dbReference>
<dbReference type="OrthoDB" id="9811743at2"/>
<name>A0A1H4TSR1_9BACT</name>